<evidence type="ECO:0000313" key="12">
    <source>
        <dbReference type="Proteomes" id="UP000717328"/>
    </source>
</evidence>
<feature type="domain" description="Non-structural maintenance of chromosome element 4 C-terminal" evidence="9">
    <location>
        <begin position="220"/>
        <end position="258"/>
    </location>
</feature>
<comment type="subunit">
    <text evidence="7">Component of the SMC5-SMC6 complex.</text>
</comment>
<dbReference type="GO" id="GO:0006310">
    <property type="term" value="P:DNA recombination"/>
    <property type="evidence" value="ECO:0007669"/>
    <property type="project" value="UniProtKB-UniRule"/>
</dbReference>
<evidence type="ECO:0000259" key="10">
    <source>
        <dbReference type="Pfam" id="PF15412"/>
    </source>
</evidence>
<evidence type="ECO:0000256" key="3">
    <source>
        <dbReference type="ARBA" id="ARBA00022763"/>
    </source>
</evidence>
<dbReference type="Proteomes" id="UP000717328">
    <property type="component" value="Unassembled WGS sequence"/>
</dbReference>
<feature type="domain" description="Nse4/EID protein Nse3/MAGE-binding" evidence="10">
    <location>
        <begin position="75"/>
        <end position="129"/>
    </location>
</feature>
<evidence type="ECO:0000259" key="9">
    <source>
        <dbReference type="Pfam" id="PF08743"/>
    </source>
</evidence>
<dbReference type="GO" id="GO:0005634">
    <property type="term" value="C:nucleus"/>
    <property type="evidence" value="ECO:0007669"/>
    <property type="project" value="UniProtKB-SubCell"/>
</dbReference>
<reference evidence="11" key="1">
    <citation type="submission" date="2021-02" db="EMBL/GenBank/DDBJ databases">
        <authorList>
            <person name="Nieuwenhuis M."/>
            <person name="Van De Peppel L.J.J."/>
        </authorList>
    </citation>
    <scope>NUCLEOTIDE SEQUENCE</scope>
    <source>
        <strain evidence="11">D49</strain>
    </source>
</reference>
<keyword evidence="5 7" id="KW-0234">DNA repair</keyword>
<dbReference type="EMBL" id="JABCKI010006076">
    <property type="protein sequence ID" value="KAG5635504.1"/>
    <property type="molecule type" value="Genomic_DNA"/>
</dbReference>
<dbReference type="Pfam" id="PF08743">
    <property type="entry name" value="Nse4_C"/>
    <property type="match status" value="1"/>
</dbReference>
<comment type="subcellular location">
    <subcellularLocation>
        <location evidence="1 7">Nucleus</location>
    </subcellularLocation>
</comment>
<evidence type="ECO:0000256" key="4">
    <source>
        <dbReference type="ARBA" id="ARBA00023172"/>
    </source>
</evidence>
<evidence type="ECO:0000313" key="11">
    <source>
        <dbReference type="EMBL" id="KAG5635504.1"/>
    </source>
</evidence>
<dbReference type="GO" id="GO:0006281">
    <property type="term" value="P:DNA repair"/>
    <property type="evidence" value="ECO:0007669"/>
    <property type="project" value="UniProtKB-UniRule"/>
</dbReference>
<evidence type="ECO:0000256" key="6">
    <source>
        <dbReference type="ARBA" id="ARBA00023242"/>
    </source>
</evidence>
<dbReference type="InterPro" id="IPR029225">
    <property type="entry name" value="Nse4_Nse3-bd"/>
</dbReference>
<dbReference type="GO" id="GO:0030915">
    <property type="term" value="C:Smc5-Smc6 complex"/>
    <property type="evidence" value="ECO:0007669"/>
    <property type="project" value="UniProtKB-UniRule"/>
</dbReference>
<evidence type="ECO:0000256" key="8">
    <source>
        <dbReference type="SAM" id="MobiDB-lite"/>
    </source>
</evidence>
<name>A0A9P7K3U5_9AGAR</name>
<feature type="region of interest" description="Disordered" evidence="8">
    <location>
        <begin position="176"/>
        <end position="200"/>
    </location>
</feature>
<keyword evidence="12" id="KW-1185">Reference proteome</keyword>
<feature type="region of interest" description="Disordered" evidence="8">
    <location>
        <begin position="1"/>
        <end position="24"/>
    </location>
</feature>
<reference evidence="11" key="2">
    <citation type="submission" date="2021-10" db="EMBL/GenBank/DDBJ databases">
        <title>Phylogenomics reveals ancestral predisposition of the termite-cultivated fungus Termitomyces towards a domesticated lifestyle.</title>
        <authorList>
            <person name="Auxier B."/>
            <person name="Grum-Grzhimaylo A."/>
            <person name="Cardenas M.E."/>
            <person name="Lodge J.D."/>
            <person name="Laessoe T."/>
            <person name="Pedersen O."/>
            <person name="Smith M.E."/>
            <person name="Kuyper T.W."/>
            <person name="Franco-Molano E.A."/>
            <person name="Baroni T.J."/>
            <person name="Aanen D.K."/>
        </authorList>
    </citation>
    <scope>NUCLEOTIDE SEQUENCE</scope>
    <source>
        <strain evidence="11">D49</strain>
    </source>
</reference>
<comment type="function">
    <text evidence="7">Component of the SMC5-SMC6 complex, that promotes sister chromatid alignment after DNA damage and facilitates double-stranded DNA breaks (DSBs) repair via homologous recombination between sister chromatids.</text>
</comment>
<keyword evidence="4 7" id="KW-0233">DNA recombination</keyword>
<evidence type="ECO:0000256" key="5">
    <source>
        <dbReference type="ARBA" id="ARBA00023204"/>
    </source>
</evidence>
<gene>
    <name evidence="11" type="ORF">H0H81_011023</name>
</gene>
<dbReference type="PANTHER" id="PTHR16140">
    <property type="entry name" value="NON-STRUCTURAL MAINTENANCE OF CHROMOSOMES ELEMENT 4"/>
    <property type="match status" value="1"/>
</dbReference>
<dbReference type="PANTHER" id="PTHR16140:SF0">
    <property type="entry name" value="NON-STRUCTURAL MAINTENANCE OF CHROMOSOMES ELEMENT 4"/>
    <property type="match status" value="1"/>
</dbReference>
<dbReference type="InterPro" id="IPR027786">
    <property type="entry name" value="Nse4/EID"/>
</dbReference>
<dbReference type="OrthoDB" id="361242at2759"/>
<sequence>MSDVEMQDVSGKVYDPDQDPEEKRAVRKNYRSLAKTVEEQQSNPNQYTAEELMKQVQQADLLFGKVKGPQEATLDSHFLLMASSMGAQKARAMKSGSGAFDIDEFVAKLVSFMGGRKAVQNQGGNDSEPEENPSRPLEWAKIGRKALAKSRRVPVTSFMLGPLSIEQKKRAVAKRAKLEKNKDELRKPQELKEEDISRSENETTKNVAIVEKILSDIGEVNIFKLIINPNDYAQSVENLFYLSFLIRDGKVAFETMAGEPLVCMYKPIK</sequence>
<comment type="similarity">
    <text evidence="2 7">Belongs to the NSE4 family.</text>
</comment>
<evidence type="ECO:0000256" key="1">
    <source>
        <dbReference type="ARBA" id="ARBA00004123"/>
    </source>
</evidence>
<organism evidence="11 12">
    <name type="scientific">Sphagnurus paluster</name>
    <dbReference type="NCBI Taxonomy" id="117069"/>
    <lineage>
        <taxon>Eukaryota</taxon>
        <taxon>Fungi</taxon>
        <taxon>Dikarya</taxon>
        <taxon>Basidiomycota</taxon>
        <taxon>Agaricomycotina</taxon>
        <taxon>Agaricomycetes</taxon>
        <taxon>Agaricomycetidae</taxon>
        <taxon>Agaricales</taxon>
        <taxon>Tricholomatineae</taxon>
        <taxon>Lyophyllaceae</taxon>
        <taxon>Sphagnurus</taxon>
    </lineage>
</organism>
<accession>A0A9P7K3U5</accession>
<dbReference type="Pfam" id="PF15412">
    <property type="entry name" value="Nse4-Nse3_bdg"/>
    <property type="match status" value="1"/>
</dbReference>
<evidence type="ECO:0000256" key="2">
    <source>
        <dbReference type="ARBA" id="ARBA00008997"/>
    </source>
</evidence>
<proteinExistence type="inferred from homology"/>
<protein>
    <recommendedName>
        <fullName evidence="7">Non-structural maintenance of chromosomes element 4</fullName>
    </recommendedName>
</protein>
<evidence type="ECO:0000256" key="7">
    <source>
        <dbReference type="RuleBase" id="RU365071"/>
    </source>
</evidence>
<keyword evidence="6 7" id="KW-0539">Nucleus</keyword>
<dbReference type="InterPro" id="IPR014854">
    <property type="entry name" value="Nse4_C"/>
</dbReference>
<comment type="caution">
    <text evidence="11">The sequence shown here is derived from an EMBL/GenBank/DDBJ whole genome shotgun (WGS) entry which is preliminary data.</text>
</comment>
<keyword evidence="3 7" id="KW-0227">DNA damage</keyword>
<dbReference type="AlphaFoldDB" id="A0A9P7K3U5"/>